<evidence type="ECO:0008006" key="3">
    <source>
        <dbReference type="Google" id="ProtNLM"/>
    </source>
</evidence>
<proteinExistence type="predicted"/>
<dbReference type="Gene3D" id="3.10.20.90">
    <property type="entry name" value="Phosphatidylinositol 3-kinase Catalytic Subunit, Chain A, domain 1"/>
    <property type="match status" value="1"/>
</dbReference>
<gene>
    <name evidence="1" type="ORF">GIB67_033158</name>
</gene>
<name>A0A7J7M9R9_9MAGN</name>
<evidence type="ECO:0000313" key="2">
    <source>
        <dbReference type="Proteomes" id="UP000541444"/>
    </source>
</evidence>
<dbReference type="OrthoDB" id="1111742at2759"/>
<reference evidence="1 2" key="1">
    <citation type="journal article" date="2020" name="IScience">
        <title>Genome Sequencing of the Endangered Kingdonia uniflora (Circaeasteraceae, Ranunculales) Reveals Potential Mechanisms of Evolutionary Specialization.</title>
        <authorList>
            <person name="Sun Y."/>
            <person name="Deng T."/>
            <person name="Zhang A."/>
            <person name="Moore M.J."/>
            <person name="Landis J.B."/>
            <person name="Lin N."/>
            <person name="Zhang H."/>
            <person name="Zhang X."/>
            <person name="Huang J."/>
            <person name="Zhang X."/>
            <person name="Sun H."/>
            <person name="Wang H."/>
        </authorList>
    </citation>
    <scope>NUCLEOTIDE SEQUENCE [LARGE SCALE GENOMIC DNA]</scope>
    <source>
        <strain evidence="1">TB1705</strain>
        <tissue evidence="1">Leaf</tissue>
    </source>
</reference>
<dbReference type="AlphaFoldDB" id="A0A7J7M9R9"/>
<keyword evidence="2" id="KW-1185">Reference proteome</keyword>
<protein>
    <recommendedName>
        <fullName evidence="3">Auxin-responsive protein</fullName>
    </recommendedName>
</protein>
<dbReference type="Proteomes" id="UP000541444">
    <property type="component" value="Unassembled WGS sequence"/>
</dbReference>
<comment type="caution">
    <text evidence="1">The sequence shown here is derived from an EMBL/GenBank/DDBJ whole genome shotgun (WGS) entry which is preliminary data.</text>
</comment>
<evidence type="ECO:0000313" key="1">
    <source>
        <dbReference type="EMBL" id="KAF6151623.1"/>
    </source>
</evidence>
<organism evidence="1 2">
    <name type="scientific">Kingdonia uniflora</name>
    <dbReference type="NCBI Taxonomy" id="39325"/>
    <lineage>
        <taxon>Eukaryota</taxon>
        <taxon>Viridiplantae</taxon>
        <taxon>Streptophyta</taxon>
        <taxon>Embryophyta</taxon>
        <taxon>Tracheophyta</taxon>
        <taxon>Spermatophyta</taxon>
        <taxon>Magnoliopsida</taxon>
        <taxon>Ranunculales</taxon>
        <taxon>Circaeasteraceae</taxon>
        <taxon>Kingdonia</taxon>
    </lineage>
</organism>
<accession>A0A7J7M9R9</accession>
<sequence length="66" mass="7545">MMLVGDDPWVEFCAMARKIFIYSSEEVKKTSKIKLPASSLDPSYAWIQNSRLKNKFLFSSLPSLSL</sequence>
<dbReference type="EMBL" id="JACGCM010001680">
    <property type="protein sequence ID" value="KAF6151623.1"/>
    <property type="molecule type" value="Genomic_DNA"/>
</dbReference>